<dbReference type="EMBL" id="FZNO01000002">
    <property type="protein sequence ID" value="SNR30270.1"/>
    <property type="molecule type" value="Genomic_DNA"/>
</dbReference>
<dbReference type="Proteomes" id="UP000198403">
    <property type="component" value="Unassembled WGS sequence"/>
</dbReference>
<protein>
    <submittedName>
        <fullName evidence="1">Uncharacterized protein</fullName>
    </submittedName>
</protein>
<dbReference type="RefSeq" id="WP_254920351.1">
    <property type="nucleotide sequence ID" value="NZ_FZNO01000002.1"/>
</dbReference>
<name>A0A238V789_9ACTN</name>
<gene>
    <name evidence="1" type="ORF">SAMN06272737_102176</name>
</gene>
<keyword evidence="2" id="KW-1185">Reference proteome</keyword>
<organism evidence="1 2">
    <name type="scientific">Blastococcus mobilis</name>
    <dbReference type="NCBI Taxonomy" id="1938746"/>
    <lineage>
        <taxon>Bacteria</taxon>
        <taxon>Bacillati</taxon>
        <taxon>Actinomycetota</taxon>
        <taxon>Actinomycetes</taxon>
        <taxon>Geodermatophilales</taxon>
        <taxon>Geodermatophilaceae</taxon>
        <taxon>Blastococcus</taxon>
    </lineage>
</organism>
<dbReference type="AlphaFoldDB" id="A0A238V789"/>
<accession>A0A238V789</accession>
<evidence type="ECO:0000313" key="1">
    <source>
        <dbReference type="EMBL" id="SNR30270.1"/>
    </source>
</evidence>
<proteinExistence type="predicted"/>
<sequence length="128" mass="13386">MVPASLDDQPAYGPFVEMAARVAGAEAVSLLSTYWSCGDLHELRGAVTTAGLEVREVRTHAGTARFASPDELAVTEVEASPLAARLDREQYAAIRAGAREVLAPFIAPDGTLAAPLHGHLVAARVPPS</sequence>
<reference evidence="1 2" key="1">
    <citation type="submission" date="2017-06" db="EMBL/GenBank/DDBJ databases">
        <authorList>
            <person name="Kim H.J."/>
            <person name="Triplett B.A."/>
        </authorList>
    </citation>
    <scope>NUCLEOTIDE SEQUENCE [LARGE SCALE GENOMIC DNA]</scope>
    <source>
        <strain evidence="1 2">DSM 44272</strain>
    </source>
</reference>
<evidence type="ECO:0000313" key="2">
    <source>
        <dbReference type="Proteomes" id="UP000198403"/>
    </source>
</evidence>